<protein>
    <recommendedName>
        <fullName evidence="2">DUF885 domain-containing protein</fullName>
    </recommendedName>
</protein>
<dbReference type="Pfam" id="PF05960">
    <property type="entry name" value="DUF885"/>
    <property type="match status" value="1"/>
</dbReference>
<dbReference type="InterPro" id="IPR010281">
    <property type="entry name" value="DUF885"/>
</dbReference>
<evidence type="ECO:0008006" key="2">
    <source>
        <dbReference type="Google" id="ProtNLM"/>
    </source>
</evidence>
<dbReference type="PROSITE" id="PS51257">
    <property type="entry name" value="PROKAR_LIPOPROTEIN"/>
    <property type="match status" value="1"/>
</dbReference>
<dbReference type="PANTHER" id="PTHR33361:SF16">
    <property type="entry name" value="DUF885 DOMAIN-CONTAINING PROTEIN"/>
    <property type="match status" value="1"/>
</dbReference>
<name>A0A0F9W9S6_9ZZZZ</name>
<organism evidence="1">
    <name type="scientific">marine sediment metagenome</name>
    <dbReference type="NCBI Taxonomy" id="412755"/>
    <lineage>
        <taxon>unclassified sequences</taxon>
        <taxon>metagenomes</taxon>
        <taxon>ecological metagenomes</taxon>
    </lineage>
</organism>
<gene>
    <name evidence="1" type="ORF">LCGC14_0042120</name>
</gene>
<reference evidence="1" key="1">
    <citation type="journal article" date="2015" name="Nature">
        <title>Complex archaea that bridge the gap between prokaryotes and eukaryotes.</title>
        <authorList>
            <person name="Spang A."/>
            <person name="Saw J.H."/>
            <person name="Jorgensen S.L."/>
            <person name="Zaremba-Niedzwiedzka K."/>
            <person name="Martijn J."/>
            <person name="Lind A.E."/>
            <person name="van Eijk R."/>
            <person name="Schleper C."/>
            <person name="Guy L."/>
            <person name="Ettema T.J."/>
        </authorList>
    </citation>
    <scope>NUCLEOTIDE SEQUENCE</scope>
</reference>
<evidence type="ECO:0000313" key="1">
    <source>
        <dbReference type="EMBL" id="KKO09093.1"/>
    </source>
</evidence>
<comment type="caution">
    <text evidence="1">The sequence shown here is derived from an EMBL/GenBank/DDBJ whole genome shotgun (WGS) entry which is preliminary data.</text>
</comment>
<dbReference type="EMBL" id="LAZR01000008">
    <property type="protein sequence ID" value="KKO09093.1"/>
    <property type="molecule type" value="Genomic_DNA"/>
</dbReference>
<proteinExistence type="predicted"/>
<dbReference type="AlphaFoldDB" id="A0A0F9W9S6"/>
<sequence length="631" mass="71486">MRPRFVMLLLPLLVACSEPAPDAGISESAALQDRAMTPALDEGTEVVTEADESAALTVWLDEQFAEQLDFSPQWKTRLGDKSDYGQLDDPSEAADEQELAWRRDSVAEMQTTFSYDLLSEDAKTSWDTWVYALERAELAVPYRRHGYIFGRGGPHASLPNFMINFHRVDEASDMTAYISRLSQIDDVLAQYQQRAVRAIEDGIRQPRFNYDYAIAEIDRVTSGEPFTDEGISPLWNDVENKITVLFENGEIDQATATQMMDEARALFVDELQPAYAELLAWLQEDRGNASEQAMGVWALPNGEDYYNARLSLMTTLDLTADEIHNIGLAEVERLRAEMEVIKDTVGFDGSLAEFFVFIREDDQFYFPNTDAGREAYLQLARDFLEGMDEVLPQYFGILPKAGLEVRRVESFREQDGAAQHYMSGTPDGSRPGVFYAHLSDMRAMPRYQLENISYHEGSPGHHMQISIQQELTDIPRFRTQYGYTAFSEGWGLYSEALGKDMGFYEDPYSDFGRLAGEIWRAIRLVVDTGIHSKQWTEEQAVQYFLANSPQPESAVRSEIQRYIHNPGQATAYKIGMLKIQELRATAMQELGDDFDYRGFHDTVLGGGAVPLPILEARVMRWVDSVKQDAEA</sequence>
<dbReference type="PANTHER" id="PTHR33361">
    <property type="entry name" value="GLR0591 PROTEIN"/>
    <property type="match status" value="1"/>
</dbReference>
<accession>A0A0F9W9S6</accession>